<dbReference type="RefSeq" id="WP_083638271.1">
    <property type="nucleotide sequence ID" value="NZ_CP052766.1"/>
</dbReference>
<dbReference type="OrthoDB" id="9786766at2"/>
<dbReference type="GO" id="GO:0016052">
    <property type="term" value="P:carbohydrate catabolic process"/>
    <property type="evidence" value="ECO:0007669"/>
    <property type="project" value="InterPro"/>
</dbReference>
<dbReference type="AlphaFoldDB" id="A0A6M4MBR9"/>
<organism evidence="3 4">
    <name type="scientific">Alteromonas pelagimontana</name>
    <dbReference type="NCBI Taxonomy" id="1858656"/>
    <lineage>
        <taxon>Bacteria</taxon>
        <taxon>Pseudomonadati</taxon>
        <taxon>Pseudomonadota</taxon>
        <taxon>Gammaproteobacteria</taxon>
        <taxon>Alteromonadales</taxon>
        <taxon>Alteromonadaceae</taxon>
        <taxon>Alteromonas/Salinimonas group</taxon>
        <taxon>Alteromonas</taxon>
    </lineage>
</organism>
<name>A0A6M4MBR9_9ALTE</name>
<reference evidence="4" key="1">
    <citation type="submission" date="2014-12" db="EMBL/GenBank/DDBJ databases">
        <title>Complete genome sequence of a multi-drug resistant Klebsiella pneumoniae.</title>
        <authorList>
            <person name="Hua X."/>
            <person name="Chen Q."/>
            <person name="Li X."/>
            <person name="Feng Y."/>
            <person name="Ruan Z."/>
            <person name="Yu Y."/>
        </authorList>
    </citation>
    <scope>NUCLEOTIDE SEQUENCE [LARGE SCALE GENOMIC DNA]</scope>
    <source>
        <strain evidence="4">5.12</strain>
    </source>
</reference>
<dbReference type="Gene3D" id="2.60.40.1190">
    <property type="match status" value="1"/>
</dbReference>
<dbReference type="InterPro" id="IPR010502">
    <property type="entry name" value="Carb-bd_dom_fam9"/>
</dbReference>
<feature type="chain" id="PRO_5029015059" evidence="1">
    <location>
        <begin position="24"/>
        <end position="250"/>
    </location>
</feature>
<protein>
    <submittedName>
        <fullName evidence="3">Sugar-binding protein</fullName>
    </submittedName>
</protein>
<dbReference type="SUPFAM" id="SSF49344">
    <property type="entry name" value="CBD9-like"/>
    <property type="match status" value="1"/>
</dbReference>
<evidence type="ECO:0000313" key="3">
    <source>
        <dbReference type="EMBL" id="QJR80641.1"/>
    </source>
</evidence>
<dbReference type="GO" id="GO:0004553">
    <property type="term" value="F:hydrolase activity, hydrolyzing O-glycosyl compounds"/>
    <property type="evidence" value="ECO:0007669"/>
    <property type="project" value="InterPro"/>
</dbReference>
<dbReference type="EMBL" id="CP052766">
    <property type="protein sequence ID" value="QJR80641.1"/>
    <property type="molecule type" value="Genomic_DNA"/>
</dbReference>
<dbReference type="GO" id="GO:0030246">
    <property type="term" value="F:carbohydrate binding"/>
    <property type="evidence" value="ECO:0007669"/>
    <property type="project" value="InterPro"/>
</dbReference>
<evidence type="ECO:0000259" key="2">
    <source>
        <dbReference type="Pfam" id="PF06452"/>
    </source>
</evidence>
<gene>
    <name evidence="3" type="ORF">CA267_007535</name>
</gene>
<dbReference type="Pfam" id="PF06452">
    <property type="entry name" value="CBM9_1"/>
    <property type="match status" value="1"/>
</dbReference>
<reference evidence="3 4" key="2">
    <citation type="submission" date="2020-04" db="EMBL/GenBank/DDBJ databases">
        <title>Complete genome sequence of Alteromonas pelagimontana 5.12T.</title>
        <authorList>
            <person name="Sinha R.K."/>
            <person name="Krishnan K.P."/>
            <person name="Kurian J.P."/>
        </authorList>
    </citation>
    <scope>NUCLEOTIDE SEQUENCE [LARGE SCALE GENOMIC DNA]</scope>
    <source>
        <strain evidence="3 4">5.12</strain>
    </source>
</reference>
<evidence type="ECO:0000313" key="4">
    <source>
        <dbReference type="Proteomes" id="UP000219285"/>
    </source>
</evidence>
<feature type="domain" description="Carbohydrate-binding" evidence="2">
    <location>
        <begin position="35"/>
        <end position="248"/>
    </location>
</feature>
<evidence type="ECO:0000256" key="1">
    <source>
        <dbReference type="SAM" id="SignalP"/>
    </source>
</evidence>
<dbReference type="KEGG" id="apel:CA267_007535"/>
<keyword evidence="1" id="KW-0732">Signal</keyword>
<feature type="signal peptide" evidence="1">
    <location>
        <begin position="1"/>
        <end position="23"/>
    </location>
</feature>
<proteinExistence type="predicted"/>
<sequence>MILQKKLLSSLAMLSCLSASAQAENAIFSASPVTIDGKGNEAVWAKAEWHPIDQLMVGEKPTPQDFSGRYKAAWDQGQLYLLVEIVDDKLEDTHPNPKVQYWDDDTLEIFLDEDTSGGNHLHSYNAFAYHVALDGNVADFGNNTSEKEQVVLLNDHVKSVWTRSDEAPFPLTWEVAIKVYPDSYSMSKPGKPVVLSENKTLGFMVAYCDNDGSAEREHFVGSHAIEPVNGDMNRGYIDASVFGKLTLVKP</sequence>
<keyword evidence="4" id="KW-1185">Reference proteome</keyword>
<dbReference type="CDD" id="cd00241">
    <property type="entry name" value="DOMON_like"/>
    <property type="match status" value="1"/>
</dbReference>
<accession>A0A6M4MBR9</accession>
<dbReference type="Proteomes" id="UP000219285">
    <property type="component" value="Chromosome"/>
</dbReference>